<feature type="domain" description="Reverse transcriptase" evidence="1">
    <location>
        <begin position="304"/>
        <end position="561"/>
    </location>
</feature>
<protein>
    <submittedName>
        <fullName evidence="2">Reverse transcriptase</fullName>
    </submittedName>
</protein>
<keyword evidence="2" id="KW-0808">Transferase</keyword>
<evidence type="ECO:0000259" key="1">
    <source>
        <dbReference type="PROSITE" id="PS50878"/>
    </source>
</evidence>
<dbReference type="AlphaFoldDB" id="A0A5B6WMD3"/>
<keyword evidence="2" id="KW-0548">Nucleotidyltransferase</keyword>
<dbReference type="PANTHER" id="PTHR46890:SF48">
    <property type="entry name" value="RNA-DIRECTED DNA POLYMERASE"/>
    <property type="match status" value="1"/>
</dbReference>
<proteinExistence type="predicted"/>
<dbReference type="InterPro" id="IPR000477">
    <property type="entry name" value="RT_dom"/>
</dbReference>
<dbReference type="Proteomes" id="UP000325315">
    <property type="component" value="Unassembled WGS sequence"/>
</dbReference>
<dbReference type="PROSITE" id="PS50878">
    <property type="entry name" value="RT_POL"/>
    <property type="match status" value="1"/>
</dbReference>
<dbReference type="CDD" id="cd01650">
    <property type="entry name" value="RT_nLTR_like"/>
    <property type="match status" value="1"/>
</dbReference>
<dbReference type="OrthoDB" id="1112386at2759"/>
<dbReference type="Pfam" id="PF00078">
    <property type="entry name" value="RVT_1"/>
    <property type="match status" value="1"/>
</dbReference>
<dbReference type="InterPro" id="IPR043502">
    <property type="entry name" value="DNA/RNA_pol_sf"/>
</dbReference>
<dbReference type="GO" id="GO:0003964">
    <property type="term" value="F:RNA-directed DNA polymerase activity"/>
    <property type="evidence" value="ECO:0007669"/>
    <property type="project" value="UniProtKB-KW"/>
</dbReference>
<keyword evidence="2" id="KW-0695">RNA-directed DNA polymerase</keyword>
<dbReference type="InterPro" id="IPR036691">
    <property type="entry name" value="Endo/exonu/phosph_ase_sf"/>
</dbReference>
<name>A0A5B6WMD3_9ROSI</name>
<evidence type="ECO:0000313" key="3">
    <source>
        <dbReference type="Proteomes" id="UP000325315"/>
    </source>
</evidence>
<keyword evidence="3" id="KW-1185">Reference proteome</keyword>
<evidence type="ECO:0000313" key="2">
    <source>
        <dbReference type="EMBL" id="KAA3482032.1"/>
    </source>
</evidence>
<sequence>MDIGFSGVWYTWERGNLPETNIRERLDRGVANNKWMNLFPLGNIHHLTYSTSDHCPLLINSDKVSRFSGERNFHFEVWWMMEKSLEPTLKDIWESSIESLMDKLRNLQIGLSKWAHTIKGKKGEIQKRLTKELEILMKEDRDDETLSKIIDTKIHLNMEIEKDEMYWEQRARVNWLQSGDRNTAYFHNCATARRRANIISKLILDDGKEINDASGIHEEVKFYFENLFNTNGVANPREVLEGIEESISVEANEDLLAPFSEDGVVTALKGMGPTKAPGPNGFPAIFFQKYWHILGKEVLGFCLGVLNKGKEVDSVNMTNIVLIPKVQNPTLLVNFRPISLCSVLYKLIAKTLANRMQNVMDTCIDQVQSAFIPGRLILDNILLAYEILHTFRQKRTGKKVYMAVKLDMSKAYDRVEWDFTKEVMNIIGRGRIFNPSRGLRQGDPLSPFLFLICSEGLSALMRTAKKNGLIRGAKASRKGPEISHLLFADDCMMFGEATEKGTRVLKNLLSIYERCSGHCVNFGKSTNFYSTNTIEESKAEVGRLLRVRSLSSLEKYLGLPIWWKVGVPNYCLKGEKRFSSRQYFRQFLLMLCLIFFFLESCVKRLKVFLQDFGGRRDRVKGGYTGVNRSFYADPKKKGV</sequence>
<dbReference type="PANTHER" id="PTHR46890">
    <property type="entry name" value="NON-LTR RETROLELEMENT REVERSE TRANSCRIPTASE-LIKE PROTEIN-RELATED"/>
    <property type="match status" value="1"/>
</dbReference>
<dbReference type="EMBL" id="SMMG02000003">
    <property type="protein sequence ID" value="KAA3482032.1"/>
    <property type="molecule type" value="Genomic_DNA"/>
</dbReference>
<dbReference type="SUPFAM" id="SSF56219">
    <property type="entry name" value="DNase I-like"/>
    <property type="match status" value="1"/>
</dbReference>
<gene>
    <name evidence="2" type="ORF">EPI10_022345</name>
</gene>
<reference evidence="2" key="1">
    <citation type="submission" date="2019-08" db="EMBL/GenBank/DDBJ databases">
        <authorList>
            <person name="Liu F."/>
        </authorList>
    </citation>
    <scope>NUCLEOTIDE SEQUENCE [LARGE SCALE GENOMIC DNA]</scope>
    <source>
        <strain evidence="2">PA1801</strain>
        <tissue evidence="2">Leaf</tissue>
    </source>
</reference>
<organism evidence="2 3">
    <name type="scientific">Gossypium australe</name>
    <dbReference type="NCBI Taxonomy" id="47621"/>
    <lineage>
        <taxon>Eukaryota</taxon>
        <taxon>Viridiplantae</taxon>
        <taxon>Streptophyta</taxon>
        <taxon>Embryophyta</taxon>
        <taxon>Tracheophyta</taxon>
        <taxon>Spermatophyta</taxon>
        <taxon>Magnoliopsida</taxon>
        <taxon>eudicotyledons</taxon>
        <taxon>Gunneridae</taxon>
        <taxon>Pentapetalae</taxon>
        <taxon>rosids</taxon>
        <taxon>malvids</taxon>
        <taxon>Malvales</taxon>
        <taxon>Malvaceae</taxon>
        <taxon>Malvoideae</taxon>
        <taxon>Gossypium</taxon>
    </lineage>
</organism>
<accession>A0A5B6WMD3</accession>
<comment type="caution">
    <text evidence="2">The sequence shown here is derived from an EMBL/GenBank/DDBJ whole genome shotgun (WGS) entry which is preliminary data.</text>
</comment>
<dbReference type="InterPro" id="IPR052343">
    <property type="entry name" value="Retrotransposon-Effector_Assoc"/>
</dbReference>
<dbReference type="SUPFAM" id="SSF56672">
    <property type="entry name" value="DNA/RNA polymerases"/>
    <property type="match status" value="1"/>
</dbReference>